<protein>
    <submittedName>
        <fullName evidence="7">(spotted green pufferfish) hypothetical protein</fullName>
    </submittedName>
</protein>
<evidence type="ECO:0000256" key="2">
    <source>
        <dbReference type="ARBA" id="ARBA00022723"/>
    </source>
</evidence>
<feature type="binding site" evidence="4">
    <location>
        <position position="212"/>
    </location>
    <ligand>
        <name>Fe cation</name>
        <dbReference type="ChEBI" id="CHEBI:24875"/>
        <note>catalytic</note>
    </ligand>
</feature>
<dbReference type="OrthoDB" id="407010at2759"/>
<feature type="binding site" evidence="4">
    <location>
        <position position="158"/>
    </location>
    <ligand>
        <name>Fe cation</name>
        <dbReference type="ChEBI" id="CHEBI:24875"/>
        <note>catalytic</note>
    </ligand>
</feature>
<feature type="compositionally biased region" description="Polar residues" evidence="6">
    <location>
        <begin position="523"/>
        <end position="538"/>
    </location>
</feature>
<dbReference type="GO" id="GO:0046872">
    <property type="term" value="F:metal ion binding"/>
    <property type="evidence" value="ECO:0007669"/>
    <property type="project" value="UniProtKB-KW"/>
</dbReference>
<dbReference type="GO" id="GO:0016121">
    <property type="term" value="P:carotene catabolic process"/>
    <property type="evidence" value="ECO:0007669"/>
    <property type="project" value="TreeGrafter"/>
</dbReference>
<proteinExistence type="inferred from homology"/>
<evidence type="ECO:0000256" key="3">
    <source>
        <dbReference type="ARBA" id="ARBA00023004"/>
    </source>
</evidence>
<dbReference type="GO" id="GO:0042574">
    <property type="term" value="P:retinal metabolic process"/>
    <property type="evidence" value="ECO:0007669"/>
    <property type="project" value="TreeGrafter"/>
</dbReference>
<organism evidence="7">
    <name type="scientific">Tetraodon nigroviridis</name>
    <name type="common">Spotted green pufferfish</name>
    <name type="synonym">Chelonodon nigroviridis</name>
    <dbReference type="NCBI Taxonomy" id="99883"/>
    <lineage>
        <taxon>Eukaryota</taxon>
        <taxon>Metazoa</taxon>
        <taxon>Chordata</taxon>
        <taxon>Craniata</taxon>
        <taxon>Vertebrata</taxon>
        <taxon>Euteleostomi</taxon>
        <taxon>Actinopterygii</taxon>
        <taxon>Neopterygii</taxon>
        <taxon>Teleostei</taxon>
        <taxon>Neoteleostei</taxon>
        <taxon>Acanthomorphata</taxon>
        <taxon>Eupercaria</taxon>
        <taxon>Tetraodontiformes</taxon>
        <taxon>Tetradontoidea</taxon>
        <taxon>Tetraodontidae</taxon>
        <taxon>Tetraodon</taxon>
    </lineage>
</organism>
<dbReference type="InterPro" id="IPR004294">
    <property type="entry name" value="Carotenoid_Oase"/>
</dbReference>
<dbReference type="PANTHER" id="PTHR10543">
    <property type="entry name" value="BETA-CAROTENE DIOXYGENASE"/>
    <property type="match status" value="1"/>
</dbReference>
<comment type="cofactor">
    <cofactor evidence="4">
        <name>Fe(2+)</name>
        <dbReference type="ChEBI" id="CHEBI:29033"/>
    </cofactor>
    <text evidence="4">Binds 1 Fe(2+) ion per subunit.</text>
</comment>
<feature type="region of interest" description="Disordered" evidence="6">
    <location>
        <begin position="523"/>
        <end position="545"/>
    </location>
</feature>
<dbReference type="AlphaFoldDB" id="Q4T643"/>
<dbReference type="GO" id="GO:0003834">
    <property type="term" value="F:beta-carotene 15,15'-dioxygenase activity"/>
    <property type="evidence" value="ECO:0007669"/>
    <property type="project" value="TreeGrafter"/>
</dbReference>
<evidence type="ECO:0000256" key="6">
    <source>
        <dbReference type="SAM" id="MobiDB-lite"/>
    </source>
</evidence>
<comment type="caution">
    <text evidence="7">The sequence shown here is derived from an EMBL/GenBank/DDBJ whole genome shotgun (WGS) entry which is preliminary data.</text>
</comment>
<dbReference type="KEGG" id="tng:GSTEN00006488G001"/>
<dbReference type="Pfam" id="PF03055">
    <property type="entry name" value="RPE65"/>
    <property type="match status" value="2"/>
</dbReference>
<dbReference type="PANTHER" id="PTHR10543:SF107">
    <property type="entry name" value="BETA-CAROTENE 15, 15-DIOXYGENASE 2"/>
    <property type="match status" value="1"/>
</dbReference>
<dbReference type="GO" id="GO:0010436">
    <property type="term" value="F:carotenoid dioxygenase activity"/>
    <property type="evidence" value="ECO:0007669"/>
    <property type="project" value="TreeGrafter"/>
</dbReference>
<accession>Q4T643</accession>
<keyword evidence="3 4" id="KW-0408">Iron</keyword>
<keyword evidence="2 4" id="KW-0479">Metal-binding</keyword>
<comment type="similarity">
    <text evidence="1 5">Belongs to the carotenoid oxygenase family.</text>
</comment>
<reference evidence="7" key="1">
    <citation type="journal article" date="2004" name="Nature">
        <title>Genome duplication in the teleost fish Tetraodon nigroviridis reveals the early vertebrate proto-karyotype.</title>
        <authorList>
            <person name="Jaillon O."/>
            <person name="Aury J.-M."/>
            <person name="Brunet F."/>
            <person name="Petit J.-L."/>
            <person name="Stange-Thomann N."/>
            <person name="Mauceli E."/>
            <person name="Bouneau L."/>
            <person name="Fischer C."/>
            <person name="Ozouf-Costaz C."/>
            <person name="Bernot A."/>
            <person name="Nicaud S."/>
            <person name="Jaffe D."/>
            <person name="Fisher S."/>
            <person name="Lutfalla G."/>
            <person name="Dossat C."/>
            <person name="Segurens B."/>
            <person name="Dasilva C."/>
            <person name="Salanoubat M."/>
            <person name="Levy M."/>
            <person name="Boudet N."/>
            <person name="Castellano S."/>
            <person name="Anthouard V."/>
            <person name="Jubin C."/>
            <person name="Castelli V."/>
            <person name="Katinka M."/>
            <person name="Vacherie B."/>
            <person name="Biemont C."/>
            <person name="Skalli Z."/>
            <person name="Cattolico L."/>
            <person name="Poulain J."/>
            <person name="De Berardinis V."/>
            <person name="Cruaud C."/>
            <person name="Duprat S."/>
            <person name="Brottier P."/>
            <person name="Coutanceau J.-P."/>
            <person name="Gouzy J."/>
            <person name="Parra G."/>
            <person name="Lardier G."/>
            <person name="Chapple C."/>
            <person name="McKernan K.J."/>
            <person name="McEwan P."/>
            <person name="Bosak S."/>
            <person name="Kellis M."/>
            <person name="Volff J.-N."/>
            <person name="Guigo R."/>
            <person name="Zody M.C."/>
            <person name="Mesirov J."/>
            <person name="Lindblad-Toh K."/>
            <person name="Birren B."/>
            <person name="Nusbaum C."/>
            <person name="Kahn D."/>
            <person name="Robinson-Rechavi M."/>
            <person name="Laudet V."/>
            <person name="Schachter V."/>
            <person name="Quetier F."/>
            <person name="Saurin W."/>
            <person name="Scarpelli C."/>
            <person name="Wincker P."/>
            <person name="Lander E.S."/>
            <person name="Weissenbach J."/>
            <person name="Roest Crollius H."/>
        </authorList>
    </citation>
    <scope>NUCLEOTIDE SEQUENCE [LARGE SCALE GENOMIC DNA]</scope>
</reference>
<evidence type="ECO:0000256" key="5">
    <source>
        <dbReference type="RuleBase" id="RU003799"/>
    </source>
</evidence>
<sequence>GLESVAALVTSVEETPDAIPTAISGTIPTWIHGSFLRNGPGKFEFGEDSYTHWFDGMALMHRFHIQEGNVTYSSRFLRSDSYVSNSEKNRIVVSEFGTMAAPDPCKNIFARFFSRFQSSIFSIMRASVTFYCVFYCGERSRVDIFGGVFLCVSLPAVHEFYFNFFPLGFFYNIVCVPPYDEQTVAKDFPDLSGAKVICSIRASEPRKPSYYHSFAMSENYIVFIEQPIKMDLLKFMLYKIQGKSFHRVMSWQPHYGTIFHLVNRHTGEESKVKYSAAAMFTLHQINAFEENGFLVMDMCCGDNGEIIGDFTLENLRRESGEDVDKFYNSLCRNLPRRYVLPLNVDGQTPSDQNLVTLHYHKATAQMIQPGEVYLTHEELHDDELLLYGGLEFPQINYDRCNGRPYRYFYACGFGHVFADSLLKMDVHTKKMKVWRHPGLYPSEPVFVASPGAAEEDDGVVLSVIITPRKVSTTLQNQPQLSDTRYKTLRDKASVTLPIFGPTCRRKALSSWFWMPRLSQNWAEQRSPSISPTEHTASLPTRDKQLLPGVHPCREVHYICGSLKEKKRKRKT</sequence>
<evidence type="ECO:0000313" key="7">
    <source>
        <dbReference type="EMBL" id="CAF91639.1"/>
    </source>
</evidence>
<name>Q4T643_TETNG</name>
<gene>
    <name evidence="7" type="ORF">GSTENG00006488001</name>
</gene>
<evidence type="ECO:0000256" key="1">
    <source>
        <dbReference type="ARBA" id="ARBA00006787"/>
    </source>
</evidence>
<dbReference type="EMBL" id="CAAE01008937">
    <property type="protein sequence ID" value="CAF91639.1"/>
    <property type="molecule type" value="Genomic_DNA"/>
</dbReference>
<evidence type="ECO:0000256" key="4">
    <source>
        <dbReference type="PIRSR" id="PIRSR604294-1"/>
    </source>
</evidence>
<feature type="non-terminal residue" evidence="7">
    <location>
        <position position="571"/>
    </location>
</feature>
<reference evidence="7" key="2">
    <citation type="submission" date="2004-02" db="EMBL/GenBank/DDBJ databases">
        <authorList>
            <consortium name="Genoscope"/>
            <consortium name="Whitehead Institute Centre for Genome Research"/>
        </authorList>
    </citation>
    <scope>NUCLEOTIDE SEQUENCE</scope>
</reference>
<dbReference type="GO" id="GO:0005739">
    <property type="term" value="C:mitochondrion"/>
    <property type="evidence" value="ECO:0007669"/>
    <property type="project" value="TreeGrafter"/>
</dbReference>
<feature type="binding site" evidence="4">
    <location>
        <position position="283"/>
    </location>
    <ligand>
        <name>Fe cation</name>
        <dbReference type="ChEBI" id="CHEBI:24875"/>
        <note>catalytic</note>
    </ligand>
</feature>